<dbReference type="AlphaFoldDB" id="A0A0B6D7P7"/>
<dbReference type="KEGG" id="fpz:LA55_1473"/>
<evidence type="ECO:0008006" key="4">
    <source>
        <dbReference type="Google" id="ProtNLM"/>
    </source>
</evidence>
<evidence type="ECO:0000256" key="1">
    <source>
        <dbReference type="SAM" id="SignalP"/>
    </source>
</evidence>
<proteinExistence type="predicted"/>
<feature type="chain" id="PRO_5002108091" description="Lipoprotein" evidence="1">
    <location>
        <begin position="22"/>
        <end position="80"/>
    </location>
</feature>
<dbReference type="RefSeq" id="WP_044526569.1">
    <property type="nucleotide sequence ID" value="NZ_CP009440.1"/>
</dbReference>
<reference evidence="2 3" key="1">
    <citation type="journal article" date="2015" name="Genome Announc.">
        <title>Genome sequencing of 18 francisella strains to aid in assay development and testing.</title>
        <authorList>
            <person name="Johnson S.L."/>
            <person name="Daligault H.E."/>
            <person name="Davenport K.W."/>
            <person name="Coyne S.R."/>
            <person name="Frey K.G."/>
            <person name="Koroleva G.I."/>
            <person name="Broomall S.M."/>
            <person name="Bishop-Lilly K.A."/>
            <person name="Bruce D.C."/>
            <person name="Chertkov O."/>
            <person name="Freitas T."/>
            <person name="Jaissle J."/>
            <person name="Ladner J.T."/>
            <person name="Rosenzweig C.N."/>
            <person name="Gibbons H.S."/>
            <person name="Palacios G.F."/>
            <person name="Redden C.L."/>
            <person name="Xu Y."/>
            <person name="Minogue T.D."/>
            <person name="Chain P.S."/>
        </authorList>
    </citation>
    <scope>NUCLEOTIDE SEQUENCE [LARGE SCALE GENOMIC DNA]</scope>
    <source>
        <strain evidence="2 3">GA01-2794</strain>
    </source>
</reference>
<evidence type="ECO:0000313" key="2">
    <source>
        <dbReference type="EMBL" id="AJI54317.1"/>
    </source>
</evidence>
<gene>
    <name evidence="2" type="ORF">LA55_1473</name>
</gene>
<sequence length="80" mass="9159">MTKRKIITFIFLLFSCTSIYATTDINLDKNTNASIIQSIQKELTAVETETQGLINQKKQDNQNSQDSFVMYNSVVVRHDN</sequence>
<keyword evidence="1" id="KW-0732">Signal</keyword>
<dbReference type="Proteomes" id="UP000031830">
    <property type="component" value="Chromosome"/>
</dbReference>
<organism evidence="2 3">
    <name type="scientific">Francisella philomiragia</name>
    <dbReference type="NCBI Taxonomy" id="28110"/>
    <lineage>
        <taxon>Bacteria</taxon>
        <taxon>Pseudomonadati</taxon>
        <taxon>Pseudomonadota</taxon>
        <taxon>Gammaproteobacteria</taxon>
        <taxon>Thiotrichales</taxon>
        <taxon>Francisellaceae</taxon>
        <taxon>Francisella</taxon>
    </lineage>
</organism>
<evidence type="ECO:0000313" key="3">
    <source>
        <dbReference type="Proteomes" id="UP000031830"/>
    </source>
</evidence>
<feature type="signal peptide" evidence="1">
    <location>
        <begin position="1"/>
        <end position="21"/>
    </location>
</feature>
<name>A0A0B6D7P7_9GAMM</name>
<protein>
    <recommendedName>
        <fullName evidence="4">Lipoprotein</fullName>
    </recommendedName>
</protein>
<dbReference type="EMBL" id="CP009440">
    <property type="protein sequence ID" value="AJI54317.1"/>
    <property type="molecule type" value="Genomic_DNA"/>
</dbReference>
<dbReference type="PROSITE" id="PS51257">
    <property type="entry name" value="PROKAR_LIPOPROTEIN"/>
    <property type="match status" value="1"/>
</dbReference>
<accession>A0A0B6D7P7</accession>